<name>A0A6S6T536_9GAMM</name>
<dbReference type="EMBL" id="CACVAY010000068">
    <property type="protein sequence ID" value="CAA6814343.1"/>
    <property type="molecule type" value="Genomic_DNA"/>
</dbReference>
<evidence type="ECO:0000313" key="1">
    <source>
        <dbReference type="EMBL" id="CAA6814343.1"/>
    </source>
</evidence>
<accession>A0A6S6T536</accession>
<sequence length="78" mass="9209">MKAKEFDKKFDENKSDIIDDLDLSSIKRLNQVQKRVNVDFPAWVIDALDKEANRIGVTRQSIIKLWLVERLEEHSVRI</sequence>
<organism evidence="1">
    <name type="scientific">uncultured Thiotrichaceae bacterium</name>
    <dbReference type="NCBI Taxonomy" id="298394"/>
    <lineage>
        <taxon>Bacteria</taxon>
        <taxon>Pseudomonadati</taxon>
        <taxon>Pseudomonadota</taxon>
        <taxon>Gammaproteobacteria</taxon>
        <taxon>Thiotrichales</taxon>
        <taxon>Thiotrichaceae</taxon>
        <taxon>environmental samples</taxon>
    </lineage>
</organism>
<proteinExistence type="predicted"/>
<protein>
    <submittedName>
        <fullName evidence="1">Helix-turn-helix protein, CopG family</fullName>
    </submittedName>
</protein>
<dbReference type="AlphaFoldDB" id="A0A6S6T536"/>
<reference evidence="1" key="1">
    <citation type="submission" date="2020-01" db="EMBL/GenBank/DDBJ databases">
        <authorList>
            <person name="Meier V. D."/>
            <person name="Meier V D."/>
        </authorList>
    </citation>
    <scope>NUCLEOTIDE SEQUENCE</scope>
    <source>
        <strain evidence="1">HLG_WM_MAG_07</strain>
    </source>
</reference>
<gene>
    <name evidence="1" type="ORF">HELGO_WM40116</name>
</gene>
<dbReference type="NCBIfam" id="NF047399">
    <property type="entry name" value="BrnA_antitoxin_add"/>
    <property type="match status" value="1"/>
</dbReference>